<organism evidence="7 8">
    <name type="scientific">Vigna unguiculata</name>
    <name type="common">Cowpea</name>
    <dbReference type="NCBI Taxonomy" id="3917"/>
    <lineage>
        <taxon>Eukaryota</taxon>
        <taxon>Viridiplantae</taxon>
        <taxon>Streptophyta</taxon>
        <taxon>Embryophyta</taxon>
        <taxon>Tracheophyta</taxon>
        <taxon>Spermatophyta</taxon>
        <taxon>Magnoliopsida</taxon>
        <taxon>eudicotyledons</taxon>
        <taxon>Gunneridae</taxon>
        <taxon>Pentapetalae</taxon>
        <taxon>rosids</taxon>
        <taxon>fabids</taxon>
        <taxon>Fabales</taxon>
        <taxon>Fabaceae</taxon>
        <taxon>Papilionoideae</taxon>
        <taxon>50 kb inversion clade</taxon>
        <taxon>NPAAA clade</taxon>
        <taxon>indigoferoid/millettioid clade</taxon>
        <taxon>Phaseoleae</taxon>
        <taxon>Vigna</taxon>
    </lineage>
</organism>
<gene>
    <name evidence="7" type="ORF">DEO72_LG3g132</name>
</gene>
<dbReference type="InterPro" id="IPR011006">
    <property type="entry name" value="CheY-like_superfamily"/>
</dbReference>
<evidence type="ECO:0000256" key="3">
    <source>
        <dbReference type="ARBA" id="ARBA00023163"/>
    </source>
</evidence>
<keyword evidence="2" id="KW-0805">Transcription regulation</keyword>
<evidence type="ECO:0000313" key="8">
    <source>
        <dbReference type="Proteomes" id="UP000501690"/>
    </source>
</evidence>
<feature type="compositionally biased region" description="Basic and acidic residues" evidence="5">
    <location>
        <begin position="149"/>
        <end position="166"/>
    </location>
</feature>
<proteinExistence type="predicted"/>
<accession>A0A4D6LAQ1</accession>
<dbReference type="PROSITE" id="PS50110">
    <property type="entry name" value="RESPONSE_REGULATORY"/>
    <property type="match status" value="1"/>
</dbReference>
<dbReference type="SMART" id="SM00448">
    <property type="entry name" value="REC"/>
    <property type="match status" value="1"/>
</dbReference>
<evidence type="ECO:0000256" key="5">
    <source>
        <dbReference type="SAM" id="MobiDB-lite"/>
    </source>
</evidence>
<feature type="region of interest" description="Disordered" evidence="5">
    <location>
        <begin position="145"/>
        <end position="180"/>
    </location>
</feature>
<dbReference type="PANTHER" id="PTHR43874">
    <property type="entry name" value="TWO-COMPONENT RESPONSE REGULATOR"/>
    <property type="match status" value="1"/>
</dbReference>
<keyword evidence="8" id="KW-1185">Reference proteome</keyword>
<dbReference type="InterPro" id="IPR001789">
    <property type="entry name" value="Sig_transdc_resp-reg_receiver"/>
</dbReference>
<feature type="domain" description="Response regulatory" evidence="6">
    <location>
        <begin position="10"/>
        <end position="146"/>
    </location>
</feature>
<evidence type="ECO:0000259" key="6">
    <source>
        <dbReference type="PROSITE" id="PS50110"/>
    </source>
</evidence>
<dbReference type="OrthoDB" id="60033at2759"/>
<name>A0A4D6LAQ1_VIGUN</name>
<reference evidence="7 8" key="1">
    <citation type="submission" date="2019-04" db="EMBL/GenBank/DDBJ databases">
        <title>An improved genome assembly and genetic linkage map for asparagus bean, Vigna unguiculata ssp. sesquipedialis.</title>
        <authorList>
            <person name="Xia Q."/>
            <person name="Zhang R."/>
            <person name="Dong Y."/>
        </authorList>
    </citation>
    <scope>NUCLEOTIDE SEQUENCE [LARGE SCALE GENOMIC DNA]</scope>
    <source>
        <tissue evidence="7">Leaf</tissue>
    </source>
</reference>
<dbReference type="Proteomes" id="UP000501690">
    <property type="component" value="Linkage Group LG3"/>
</dbReference>
<protein>
    <submittedName>
        <fullName evidence="7">Two-component response regulator ARR-A family</fullName>
    </submittedName>
</protein>
<evidence type="ECO:0000313" key="7">
    <source>
        <dbReference type="EMBL" id="QCD85613.1"/>
    </source>
</evidence>
<feature type="compositionally biased region" description="Polar residues" evidence="5">
    <location>
        <begin position="171"/>
        <end position="180"/>
    </location>
</feature>
<keyword evidence="4" id="KW-0597">Phosphoprotein</keyword>
<keyword evidence="1" id="KW-0902">Two-component regulatory system</keyword>
<dbReference type="PANTHER" id="PTHR43874:SF106">
    <property type="entry name" value="TWO-COMPONENT RESPONSE REGULATOR ORR4"/>
    <property type="match status" value="1"/>
</dbReference>
<dbReference type="CDD" id="cd17581">
    <property type="entry name" value="REC_typeA_ARR"/>
    <property type="match status" value="1"/>
</dbReference>
<dbReference type="SUPFAM" id="SSF52172">
    <property type="entry name" value="CheY-like"/>
    <property type="match status" value="1"/>
</dbReference>
<evidence type="ECO:0000256" key="1">
    <source>
        <dbReference type="ARBA" id="ARBA00023012"/>
    </source>
</evidence>
<dbReference type="GO" id="GO:0000160">
    <property type="term" value="P:phosphorelay signal transduction system"/>
    <property type="evidence" value="ECO:0007669"/>
    <property type="project" value="UniProtKB-KW"/>
</dbReference>
<dbReference type="Gramene" id="Vigun11g009600.1.v1.2">
    <property type="protein sequence ID" value="Vigun11g009600.1.v1.2"/>
    <property type="gene ID" value="Vigun11g009600.v1.2"/>
</dbReference>
<sequence>MAMALETQFHVLAVDDSLIDRMLIERLLKTSSFNVTTVDSATKALKFLGLVEDELRNFESSVASEIHQDVVDVNLIITDYCMPGMTGYDLLRKIKESKSLKNIPVVIMSSENVPSRINRCLEEGAEEFFLKPVQQADVNKLKPHLMKSKSKEENEESLKNKRKDMEEIYSPNKTRLRCSS</sequence>
<dbReference type="EMBL" id="CP039347">
    <property type="protein sequence ID" value="QCD85613.1"/>
    <property type="molecule type" value="Genomic_DNA"/>
</dbReference>
<dbReference type="Pfam" id="PF00072">
    <property type="entry name" value="Response_reg"/>
    <property type="match status" value="1"/>
</dbReference>
<evidence type="ECO:0000256" key="4">
    <source>
        <dbReference type="PROSITE-ProRule" id="PRU00169"/>
    </source>
</evidence>
<dbReference type="GO" id="GO:0009736">
    <property type="term" value="P:cytokinin-activated signaling pathway"/>
    <property type="evidence" value="ECO:0007669"/>
    <property type="project" value="InterPro"/>
</dbReference>
<feature type="modified residue" description="4-aspartylphosphate" evidence="4">
    <location>
        <position position="79"/>
    </location>
</feature>
<dbReference type="InterPro" id="IPR045279">
    <property type="entry name" value="ARR-like"/>
</dbReference>
<evidence type="ECO:0000256" key="2">
    <source>
        <dbReference type="ARBA" id="ARBA00023015"/>
    </source>
</evidence>
<dbReference type="AlphaFoldDB" id="A0A4D6LAQ1"/>
<dbReference type="Gene3D" id="3.40.50.2300">
    <property type="match status" value="1"/>
</dbReference>
<keyword evidence="3" id="KW-0804">Transcription</keyword>